<feature type="domain" description="Arf-GAP" evidence="8">
    <location>
        <begin position="1"/>
        <end position="123"/>
    </location>
</feature>
<dbReference type="Gene3D" id="2.60.40.150">
    <property type="entry name" value="C2 domain"/>
    <property type="match status" value="1"/>
</dbReference>
<dbReference type="GO" id="GO:0008270">
    <property type="term" value="F:zinc ion binding"/>
    <property type="evidence" value="ECO:0007669"/>
    <property type="project" value="UniProtKB-KW"/>
</dbReference>
<evidence type="ECO:0000256" key="2">
    <source>
        <dbReference type="ARBA" id="ARBA00022723"/>
    </source>
</evidence>
<dbReference type="PANTHER" id="PTHR46220:SF1">
    <property type="entry name" value="ADP-RIBOSYLATION FACTOR GTPASE-ACTIVATING PROTEIN AGD12"/>
    <property type="match status" value="1"/>
</dbReference>
<evidence type="ECO:0000256" key="3">
    <source>
        <dbReference type="ARBA" id="ARBA00022771"/>
    </source>
</evidence>
<dbReference type="Pfam" id="PF00168">
    <property type="entry name" value="C2"/>
    <property type="match status" value="1"/>
</dbReference>
<sequence length="344" mass="38146">MARIKELASRPYNSFCADCGEPNPKWVSSNIGVFVCIQCSGAHRGLGVHISKVLSVTLDDWTEEQVDTLESLGGNEHLNSLWEANMSPGVEKPTSDTPSDKRRDFIRRKYALQEFKESRKSSPRSPRVQGTTAGSPPSPFSRIRSFSPLSWFGSHKLSSKTFRTESTGASIEQSAMTVFIGLLKVHVIRGINLVAKDVKYSDPYVVVTLGKQTAKTSVIKRNLNPVWNETLMLSIPDPEEKLKLSVFDRDRFTQDDPMGRASVDLSTLAAGAAALEKWKESDPSVRASRGRWVGKVIDGGTRVIVRNGCLDVVNGNVRQSLVLQLEDVERGEIEVQLEWMNLAQ</sequence>
<dbReference type="GO" id="GO:0005096">
    <property type="term" value="F:GTPase activator activity"/>
    <property type="evidence" value="ECO:0007669"/>
    <property type="project" value="UniProtKB-KW"/>
</dbReference>
<gene>
    <name evidence="9" type="ORF">CBR_g197</name>
</gene>
<proteinExistence type="predicted"/>
<dbReference type="InterPro" id="IPR000008">
    <property type="entry name" value="C2_dom"/>
</dbReference>
<dbReference type="AlphaFoldDB" id="A0A388JLW8"/>
<dbReference type="OMA" id="HKYELQE"/>
<dbReference type="FunFam" id="1.10.220.150:FF:000009">
    <property type="entry name" value="stromal membrane-associated protein 1 isoform X1"/>
    <property type="match status" value="1"/>
</dbReference>
<protein>
    <recommendedName>
        <fullName evidence="11">Arf-GAP domain-containing protein</fullName>
    </recommendedName>
</protein>
<dbReference type="PROSITE" id="PS50115">
    <property type="entry name" value="ARFGAP"/>
    <property type="match status" value="1"/>
</dbReference>
<keyword evidence="3 5" id="KW-0863">Zinc-finger</keyword>
<evidence type="ECO:0000256" key="4">
    <source>
        <dbReference type="ARBA" id="ARBA00022833"/>
    </source>
</evidence>
<dbReference type="CDD" id="cd08204">
    <property type="entry name" value="ArfGap"/>
    <property type="match status" value="1"/>
</dbReference>
<dbReference type="OrthoDB" id="73919at2759"/>
<evidence type="ECO:0000256" key="5">
    <source>
        <dbReference type="PROSITE-ProRule" id="PRU00288"/>
    </source>
</evidence>
<feature type="domain" description="C2" evidence="7">
    <location>
        <begin position="163"/>
        <end position="279"/>
    </location>
</feature>
<feature type="region of interest" description="Disordered" evidence="6">
    <location>
        <begin position="115"/>
        <end position="141"/>
    </location>
</feature>
<dbReference type="SMART" id="SM00239">
    <property type="entry name" value="C2"/>
    <property type="match status" value="1"/>
</dbReference>
<keyword evidence="2" id="KW-0479">Metal-binding</keyword>
<comment type="caution">
    <text evidence="9">The sequence shown here is derived from an EMBL/GenBank/DDBJ whole genome shotgun (WGS) entry which is preliminary data.</text>
</comment>
<dbReference type="Gramene" id="GBG58797">
    <property type="protein sequence ID" value="GBG58797"/>
    <property type="gene ID" value="CBR_g197"/>
</dbReference>
<dbReference type="EMBL" id="BFEA01000001">
    <property type="protein sequence ID" value="GBG58797.1"/>
    <property type="molecule type" value="Genomic_DNA"/>
</dbReference>
<dbReference type="Gene3D" id="1.10.220.150">
    <property type="entry name" value="Arf GTPase activating protein"/>
    <property type="match status" value="1"/>
</dbReference>
<dbReference type="InterPro" id="IPR037278">
    <property type="entry name" value="ARFGAP/RecO"/>
</dbReference>
<dbReference type="PANTHER" id="PTHR46220">
    <property type="entry name" value="ADP-RIBOSYLATION FACTOR GTPASE-ACTIVATING PROTEIN AGD12"/>
    <property type="match status" value="1"/>
</dbReference>
<evidence type="ECO:0000259" key="7">
    <source>
        <dbReference type="PROSITE" id="PS50004"/>
    </source>
</evidence>
<dbReference type="PROSITE" id="PS50004">
    <property type="entry name" value="C2"/>
    <property type="match status" value="1"/>
</dbReference>
<keyword evidence="4" id="KW-0862">Zinc</keyword>
<dbReference type="SMART" id="SM00105">
    <property type="entry name" value="ArfGap"/>
    <property type="match status" value="1"/>
</dbReference>
<organism evidence="9 10">
    <name type="scientific">Chara braunii</name>
    <name type="common">Braun's stonewort</name>
    <dbReference type="NCBI Taxonomy" id="69332"/>
    <lineage>
        <taxon>Eukaryota</taxon>
        <taxon>Viridiplantae</taxon>
        <taxon>Streptophyta</taxon>
        <taxon>Charophyceae</taxon>
        <taxon>Charales</taxon>
        <taxon>Characeae</taxon>
        <taxon>Chara</taxon>
    </lineage>
</organism>
<evidence type="ECO:0008006" key="11">
    <source>
        <dbReference type="Google" id="ProtNLM"/>
    </source>
</evidence>
<dbReference type="InterPro" id="IPR038508">
    <property type="entry name" value="ArfGAP_dom_sf"/>
</dbReference>
<keyword evidence="10" id="KW-1185">Reference proteome</keyword>
<dbReference type="STRING" id="69332.A0A388JLW8"/>
<feature type="region of interest" description="Disordered" evidence="6">
    <location>
        <begin position="84"/>
        <end position="103"/>
    </location>
</feature>
<evidence type="ECO:0000256" key="1">
    <source>
        <dbReference type="ARBA" id="ARBA00022468"/>
    </source>
</evidence>
<evidence type="ECO:0000313" key="10">
    <source>
        <dbReference type="Proteomes" id="UP000265515"/>
    </source>
</evidence>
<name>A0A388JLW8_CHABU</name>
<accession>A0A388JLW8</accession>
<dbReference type="GO" id="GO:0005543">
    <property type="term" value="F:phospholipid binding"/>
    <property type="evidence" value="ECO:0007669"/>
    <property type="project" value="InterPro"/>
</dbReference>
<dbReference type="InterPro" id="IPR001164">
    <property type="entry name" value="ArfGAP_dom"/>
</dbReference>
<evidence type="ECO:0000256" key="6">
    <source>
        <dbReference type="SAM" id="MobiDB-lite"/>
    </source>
</evidence>
<evidence type="ECO:0000313" key="9">
    <source>
        <dbReference type="EMBL" id="GBG58797.1"/>
    </source>
</evidence>
<dbReference type="InterPro" id="IPR035892">
    <property type="entry name" value="C2_domain_sf"/>
</dbReference>
<dbReference type="Proteomes" id="UP000265515">
    <property type="component" value="Unassembled WGS sequence"/>
</dbReference>
<dbReference type="Pfam" id="PF01412">
    <property type="entry name" value="ArfGap"/>
    <property type="match status" value="1"/>
</dbReference>
<dbReference type="PRINTS" id="PR00405">
    <property type="entry name" value="REVINTRACTNG"/>
</dbReference>
<reference evidence="9 10" key="1">
    <citation type="journal article" date="2018" name="Cell">
        <title>The Chara Genome: Secondary Complexity and Implications for Plant Terrestrialization.</title>
        <authorList>
            <person name="Nishiyama T."/>
            <person name="Sakayama H."/>
            <person name="Vries J.D."/>
            <person name="Buschmann H."/>
            <person name="Saint-Marcoux D."/>
            <person name="Ullrich K.K."/>
            <person name="Haas F.B."/>
            <person name="Vanderstraeten L."/>
            <person name="Becker D."/>
            <person name="Lang D."/>
            <person name="Vosolsobe S."/>
            <person name="Rombauts S."/>
            <person name="Wilhelmsson P.K.I."/>
            <person name="Janitza P."/>
            <person name="Kern R."/>
            <person name="Heyl A."/>
            <person name="Rumpler F."/>
            <person name="Villalobos L.I.A.C."/>
            <person name="Clay J.M."/>
            <person name="Skokan R."/>
            <person name="Toyoda A."/>
            <person name="Suzuki Y."/>
            <person name="Kagoshima H."/>
            <person name="Schijlen E."/>
            <person name="Tajeshwar N."/>
            <person name="Catarino B."/>
            <person name="Hetherington A.J."/>
            <person name="Saltykova A."/>
            <person name="Bonnot C."/>
            <person name="Breuninger H."/>
            <person name="Symeonidi A."/>
            <person name="Radhakrishnan G.V."/>
            <person name="Van Nieuwerburgh F."/>
            <person name="Deforce D."/>
            <person name="Chang C."/>
            <person name="Karol K.G."/>
            <person name="Hedrich R."/>
            <person name="Ulvskov P."/>
            <person name="Glockner G."/>
            <person name="Delwiche C.F."/>
            <person name="Petrasek J."/>
            <person name="Van de Peer Y."/>
            <person name="Friml J."/>
            <person name="Beilby M."/>
            <person name="Dolan L."/>
            <person name="Kohara Y."/>
            <person name="Sugano S."/>
            <person name="Fujiyama A."/>
            <person name="Delaux P.-M."/>
            <person name="Quint M."/>
            <person name="TheiBen G."/>
            <person name="Hagemann M."/>
            <person name="Harholt J."/>
            <person name="Dunand C."/>
            <person name="Zachgo S."/>
            <person name="Langdale J."/>
            <person name="Maumus F."/>
            <person name="Straeten D.V.D."/>
            <person name="Gould S.B."/>
            <person name="Rensing S.A."/>
        </authorList>
    </citation>
    <scope>NUCLEOTIDE SEQUENCE [LARGE SCALE GENOMIC DNA]</scope>
    <source>
        <strain evidence="9 10">S276</strain>
    </source>
</reference>
<keyword evidence="1" id="KW-0343">GTPase activation</keyword>
<dbReference type="SUPFAM" id="SSF49562">
    <property type="entry name" value="C2 domain (Calcium/lipid-binding domain, CaLB)"/>
    <property type="match status" value="1"/>
</dbReference>
<dbReference type="InterPro" id="IPR044518">
    <property type="entry name" value="ARF_GAP_AGD11/12/13"/>
</dbReference>
<evidence type="ECO:0000259" key="8">
    <source>
        <dbReference type="PROSITE" id="PS50115"/>
    </source>
</evidence>
<dbReference type="SUPFAM" id="SSF57863">
    <property type="entry name" value="ArfGap/RecO-like zinc finger"/>
    <property type="match status" value="1"/>
</dbReference>